<dbReference type="Pfam" id="PF00668">
    <property type="entry name" value="Condensation"/>
    <property type="match status" value="1"/>
</dbReference>
<dbReference type="Pfam" id="PF13193">
    <property type="entry name" value="AMP-binding_C"/>
    <property type="match status" value="1"/>
</dbReference>
<keyword evidence="3" id="KW-0596">Phosphopantetheine</keyword>
<dbReference type="InterPro" id="IPR045851">
    <property type="entry name" value="AMP-bd_C_sf"/>
</dbReference>
<dbReference type="Gene3D" id="1.10.1200.10">
    <property type="entry name" value="ACP-like"/>
    <property type="match status" value="1"/>
</dbReference>
<dbReference type="InterPro" id="IPR020806">
    <property type="entry name" value="PKS_PP-bd"/>
</dbReference>
<evidence type="ECO:0000256" key="1">
    <source>
        <dbReference type="ARBA" id="ARBA00001957"/>
    </source>
</evidence>
<evidence type="ECO:0000259" key="5">
    <source>
        <dbReference type="PROSITE" id="PS50075"/>
    </source>
</evidence>
<sequence>MALFKTTHSYPLSSPQINIWFDQILHPDVPLYNIGGYVRIEGPIDPTLFEKALNQVITDNDALRIIIHEGESLPTQTFAENVHIKLDFYDFSDKENTEKQTLEWMQREFVKPFPLYDELLFQFALFKTSANCYYWFIKYHHLIMDGWSISLDVQRVATAYNALLAGQSKFEQKQYSYLEFVKNDQAYLDSDKFTQHERYWREKFHELPEPLIHRRYAKGQTIPSKRSTLTLARPFYNQLMTFAQNHHVSTFHLIIGALYCYFVRISGTEEFVIGLSTLNRKSGAFKQTLGLFTNVIPAKFRFSLDLSIVQLLQAIRKELQKDYRYQRFPINRQPKRHKFARKQLFDLTLSYAKHDHDTYFNGHPTRTVYLANGFEQNALAIFIEEFHQDEDVNIHFDYSLGAFETAEIELLKARFKFMLSEILHKPHVPIKEVQILPEAELNRILFEFNDTATDYPDDKTIVDLFQEQVEKTSDNIAVVFENQSLSYQELNRRANQVAHHLQTLGVKPEMLVGICVERSLEMVIGLIGILKAGGAYVPLEPLYPKARLAFMLEDAGVPVLLTQTSLKENLPTLQTVVVFYLDKDWEKQGYENIESGVQSENLAYVIYTSGSTGKPKGVLVEHRGLCNLAKAQIQHFNVQPDSRVLQFASLSFDASISEVVMALCSGATLCLGTAESLRPGPDLIQQLREQTITHVTLPPTALPVLPTDELLGLQHLIVAGEACPPDLAAQWSQGRYFFNAYGPTESTVCATVFEYTVGSASRLPIGRPIANIQIYILDSHLQPMPIGMEGELHIGGVGLARGYLNRPELTQEKFIQNPFSKEPGARLYKTGDLARYLLDGHIEYLGRLDNRVKIRGFRIELGEIETVLATHPKVRQAVVIVWEVNPNDKRLVAYIIPTQEPTPIPTELRHFLEERLPNYMVPASFIVLTQIPLTPNGKVDRRALPTHDPFQRVLEEVFVAPRTQTEKTLAVLWAEILEQENIGIHDNFFELGGHSLLAVTLMDKIQQQFGKALPIGTLFKGPTIEQLANLIEQKTVDGSPLVAIQTGGNRLPFFCIHPVGGNVFCYADLAHHLGAEQPFYGLQSLGLNGEQNPLTSIEEMATRYIEILQTIQPQAPYQLGGWSFGGVVAFEMAQQLHQQGQEVALLALIDSYAPSVIRLPAEMEETSMIAFLARDMAGIFGKDLPLSVEEMPSNPDEQLDYVLEQAKKSNILPPEMAGQQMRQLLQVFKANSQAMSRYQPRRYPGKVTLFCASEPAVEFIPSNGWNEFIAGGIEIHTIQGDHYAILRKPHVSVLAEKLGTYLNQKNYKAVRE</sequence>
<dbReference type="InterPro" id="IPR010071">
    <property type="entry name" value="AA_adenyl_dom"/>
</dbReference>
<dbReference type="GO" id="GO:0031177">
    <property type="term" value="F:phosphopantetheine binding"/>
    <property type="evidence" value="ECO:0007669"/>
    <property type="project" value="InterPro"/>
</dbReference>
<evidence type="ECO:0000313" key="6">
    <source>
        <dbReference type="EMBL" id="TGO03094.1"/>
    </source>
</evidence>
<dbReference type="InterPro" id="IPR020802">
    <property type="entry name" value="TesA-like"/>
</dbReference>
<reference evidence="6 7" key="1">
    <citation type="journal article" date="2016" name="Front. Microbiol.">
        <title>Single-Cell (Meta-)Genomics of a Dimorphic Candidatus Thiomargarita nelsonii Reveals Genomic Plasticity.</title>
        <authorList>
            <person name="Flood B.E."/>
            <person name="Fliss P."/>
            <person name="Jones D.S."/>
            <person name="Dick G.J."/>
            <person name="Jain S."/>
            <person name="Kaster A.K."/>
            <person name="Winkel M."/>
            <person name="Mussmann M."/>
            <person name="Bailey J."/>
        </authorList>
    </citation>
    <scope>NUCLEOTIDE SEQUENCE [LARGE SCALE GENOMIC DNA]</scope>
    <source>
        <strain evidence="6">Hydrate Ridge</strain>
    </source>
</reference>
<protein>
    <recommendedName>
        <fullName evidence="5">Carrier domain-containing protein</fullName>
    </recommendedName>
</protein>
<dbReference type="Pfam" id="PF00550">
    <property type="entry name" value="PP-binding"/>
    <property type="match status" value="1"/>
</dbReference>
<dbReference type="InterPro" id="IPR001242">
    <property type="entry name" value="Condensation_dom"/>
</dbReference>
<dbReference type="PRINTS" id="PR00154">
    <property type="entry name" value="AMPBINDING"/>
</dbReference>
<dbReference type="FunFam" id="1.10.1200.10:FF:000005">
    <property type="entry name" value="Nonribosomal peptide synthetase 1"/>
    <property type="match status" value="1"/>
</dbReference>
<evidence type="ECO:0000256" key="3">
    <source>
        <dbReference type="ARBA" id="ARBA00022450"/>
    </source>
</evidence>
<dbReference type="Proteomes" id="UP000030428">
    <property type="component" value="Unassembled WGS sequence"/>
</dbReference>
<comment type="caution">
    <text evidence="6">The sequence shown here is derived from an EMBL/GenBank/DDBJ whole genome shotgun (WGS) entry which is preliminary data.</text>
</comment>
<dbReference type="InterPro" id="IPR020459">
    <property type="entry name" value="AMP-binding"/>
</dbReference>
<dbReference type="GO" id="GO:0044550">
    <property type="term" value="P:secondary metabolite biosynthetic process"/>
    <property type="evidence" value="ECO:0007669"/>
    <property type="project" value="UniProtKB-ARBA"/>
</dbReference>
<dbReference type="Gene3D" id="3.40.50.1820">
    <property type="entry name" value="alpha/beta hydrolase"/>
    <property type="match status" value="1"/>
</dbReference>
<dbReference type="SUPFAM" id="SSF56801">
    <property type="entry name" value="Acetyl-CoA synthetase-like"/>
    <property type="match status" value="1"/>
</dbReference>
<dbReference type="Gene3D" id="2.30.38.10">
    <property type="entry name" value="Luciferase, Domain 3"/>
    <property type="match status" value="1"/>
</dbReference>
<organism evidence="6 7">
    <name type="scientific">Candidatus Thiomargarita nelsonii</name>
    <dbReference type="NCBI Taxonomy" id="1003181"/>
    <lineage>
        <taxon>Bacteria</taxon>
        <taxon>Pseudomonadati</taxon>
        <taxon>Pseudomonadota</taxon>
        <taxon>Gammaproteobacteria</taxon>
        <taxon>Thiotrichales</taxon>
        <taxon>Thiotrichaceae</taxon>
        <taxon>Thiomargarita</taxon>
    </lineage>
</organism>
<dbReference type="PROSITE" id="PS00455">
    <property type="entry name" value="AMP_BINDING"/>
    <property type="match status" value="1"/>
</dbReference>
<dbReference type="PROSITE" id="PS50075">
    <property type="entry name" value="CARRIER"/>
    <property type="match status" value="1"/>
</dbReference>
<dbReference type="InterPro" id="IPR025110">
    <property type="entry name" value="AMP-bd_C"/>
</dbReference>
<dbReference type="SMART" id="SM00823">
    <property type="entry name" value="PKS_PP"/>
    <property type="match status" value="1"/>
</dbReference>
<dbReference type="FunFam" id="3.40.50.12780:FF:000012">
    <property type="entry name" value="Non-ribosomal peptide synthetase"/>
    <property type="match status" value="1"/>
</dbReference>
<feature type="domain" description="Carrier" evidence="5">
    <location>
        <begin position="960"/>
        <end position="1035"/>
    </location>
</feature>
<comment type="cofactor">
    <cofactor evidence="1">
        <name>pantetheine 4'-phosphate</name>
        <dbReference type="ChEBI" id="CHEBI:47942"/>
    </cofactor>
</comment>
<dbReference type="SMART" id="SM00824">
    <property type="entry name" value="PKS_TE"/>
    <property type="match status" value="1"/>
</dbReference>
<dbReference type="FunFam" id="3.40.50.980:FF:000001">
    <property type="entry name" value="Non-ribosomal peptide synthetase"/>
    <property type="match status" value="1"/>
</dbReference>
<dbReference type="Pfam" id="PF00975">
    <property type="entry name" value="Thioesterase"/>
    <property type="match status" value="1"/>
</dbReference>
<name>A0A4E0RSQ8_9GAMM</name>
<dbReference type="Gene3D" id="3.40.50.980">
    <property type="match status" value="2"/>
</dbReference>
<dbReference type="EMBL" id="JSZA02000041">
    <property type="protein sequence ID" value="TGO03094.1"/>
    <property type="molecule type" value="Genomic_DNA"/>
</dbReference>
<dbReference type="SUPFAM" id="SSF47336">
    <property type="entry name" value="ACP-like"/>
    <property type="match status" value="1"/>
</dbReference>
<dbReference type="InterPro" id="IPR009081">
    <property type="entry name" value="PP-bd_ACP"/>
</dbReference>
<keyword evidence="4" id="KW-0597">Phosphoprotein</keyword>
<keyword evidence="7" id="KW-1185">Reference proteome</keyword>
<dbReference type="PANTHER" id="PTHR45527">
    <property type="entry name" value="NONRIBOSOMAL PEPTIDE SYNTHETASE"/>
    <property type="match status" value="1"/>
</dbReference>
<dbReference type="Pfam" id="PF00501">
    <property type="entry name" value="AMP-binding"/>
    <property type="match status" value="1"/>
</dbReference>
<dbReference type="FunFam" id="2.30.38.10:FF:000001">
    <property type="entry name" value="Non-ribosomal peptide synthetase PvdI"/>
    <property type="match status" value="1"/>
</dbReference>
<dbReference type="GO" id="GO:0003824">
    <property type="term" value="F:catalytic activity"/>
    <property type="evidence" value="ECO:0007669"/>
    <property type="project" value="InterPro"/>
</dbReference>
<dbReference type="NCBIfam" id="TIGR01733">
    <property type="entry name" value="AA-adenyl-dom"/>
    <property type="match status" value="1"/>
</dbReference>
<dbReference type="SUPFAM" id="SSF52777">
    <property type="entry name" value="CoA-dependent acyltransferases"/>
    <property type="match status" value="2"/>
</dbReference>
<proteinExistence type="inferred from homology"/>
<evidence type="ECO:0000313" key="7">
    <source>
        <dbReference type="Proteomes" id="UP000030428"/>
    </source>
</evidence>
<dbReference type="PANTHER" id="PTHR45527:SF1">
    <property type="entry name" value="FATTY ACID SYNTHASE"/>
    <property type="match status" value="1"/>
</dbReference>
<dbReference type="InterPro" id="IPR036736">
    <property type="entry name" value="ACP-like_sf"/>
</dbReference>
<dbReference type="GO" id="GO:0043041">
    <property type="term" value="P:amino acid activation for nonribosomal peptide biosynthetic process"/>
    <property type="evidence" value="ECO:0007669"/>
    <property type="project" value="TreeGrafter"/>
</dbReference>
<evidence type="ECO:0000256" key="4">
    <source>
        <dbReference type="ARBA" id="ARBA00022553"/>
    </source>
</evidence>
<dbReference type="CDD" id="cd17652">
    <property type="entry name" value="A_NRPS_CmdD_like"/>
    <property type="match status" value="1"/>
</dbReference>
<dbReference type="InterPro" id="IPR001031">
    <property type="entry name" value="Thioesterase"/>
</dbReference>
<dbReference type="InterPro" id="IPR020845">
    <property type="entry name" value="AMP-binding_CS"/>
</dbReference>
<comment type="similarity">
    <text evidence="2">Belongs to the ATP-dependent AMP-binding enzyme family.</text>
</comment>
<evidence type="ECO:0000256" key="2">
    <source>
        <dbReference type="ARBA" id="ARBA00006432"/>
    </source>
</evidence>
<dbReference type="SUPFAM" id="SSF53474">
    <property type="entry name" value="alpha/beta-Hydrolases"/>
    <property type="match status" value="1"/>
</dbReference>
<dbReference type="InterPro" id="IPR023213">
    <property type="entry name" value="CAT-like_dom_sf"/>
</dbReference>
<dbReference type="InterPro" id="IPR000873">
    <property type="entry name" value="AMP-dep_synth/lig_dom"/>
</dbReference>
<dbReference type="Gene3D" id="3.30.559.30">
    <property type="entry name" value="Nonribosomal peptide synthetase, condensation domain"/>
    <property type="match status" value="1"/>
</dbReference>
<dbReference type="Gene3D" id="3.30.300.30">
    <property type="match status" value="1"/>
</dbReference>
<dbReference type="Gene3D" id="3.30.559.10">
    <property type="entry name" value="Chloramphenicol acetyltransferase-like domain"/>
    <property type="match status" value="1"/>
</dbReference>
<gene>
    <name evidence="6" type="ORF">PN36_12925</name>
</gene>
<dbReference type="GO" id="GO:0005737">
    <property type="term" value="C:cytoplasm"/>
    <property type="evidence" value="ECO:0007669"/>
    <property type="project" value="TreeGrafter"/>
</dbReference>
<dbReference type="FunFam" id="3.30.300.30:FF:000010">
    <property type="entry name" value="Enterobactin synthetase component F"/>
    <property type="match status" value="1"/>
</dbReference>
<dbReference type="InterPro" id="IPR029058">
    <property type="entry name" value="AB_hydrolase_fold"/>
</dbReference>
<accession>A0A4E0RSQ8</accession>